<dbReference type="AlphaFoldDB" id="A0A0E1FQM9"/>
<protein>
    <submittedName>
        <fullName evidence="2">TIGR02646 family protein</fullName>
    </submittedName>
</protein>
<reference evidence="1 3" key="1">
    <citation type="submission" date="2015-10" db="EMBL/GenBank/DDBJ databases">
        <title>The utility of whole genome sequencing in characterizing Acinetobacter epidemiology and analyzing hospital outbreaks.</title>
        <authorList>
            <person name="Ozer E.A."/>
            <person name="Fitzpatrick M.A."/>
            <person name="Hauser A.R."/>
        </authorList>
    </citation>
    <scope>NUCLEOTIDE SEQUENCE [LARGE SCALE GENOMIC DNA]</scope>
    <source>
        <strain evidence="1 3">ABBL072</strain>
    </source>
</reference>
<name>A0A0E1FQM9_ACIBA</name>
<organism evidence="2 4">
    <name type="scientific">Acinetobacter baumannii</name>
    <dbReference type="NCBI Taxonomy" id="470"/>
    <lineage>
        <taxon>Bacteria</taxon>
        <taxon>Pseudomonadati</taxon>
        <taxon>Pseudomonadota</taxon>
        <taxon>Gammaproteobacteria</taxon>
        <taxon>Moraxellales</taxon>
        <taxon>Moraxellaceae</taxon>
        <taxon>Acinetobacter</taxon>
        <taxon>Acinetobacter calcoaceticus/baumannii complex</taxon>
    </lineage>
</organism>
<reference evidence="2 4" key="2">
    <citation type="submission" date="2019-11" db="EMBL/GenBank/DDBJ databases">
        <title>Multidrug-resistant Acinetobacter baumannii moving toward extensively drug-resistant over fifteen years in South of Brazil.</title>
        <authorList>
            <person name="Fedrigo N.H."/>
            <person name="Cerdeira L."/>
            <person name="Fuga B."/>
            <person name="Marini P.V.B."/>
            <person name="Shinohara D.R."/>
            <person name="Carrara-Marroni F.E."/>
            <person name="Lincopan N."/>
            <person name="Tognim M.C.B."/>
        </authorList>
    </citation>
    <scope>NUCLEOTIDE SEQUENCE [LARGE SCALE GENOMIC DNA]</scope>
    <source>
        <strain evidence="2 4">Ac576</strain>
    </source>
</reference>
<dbReference type="RefSeq" id="WP_000932316.1">
    <property type="nucleotide sequence ID" value="NZ_CM125926.1"/>
</dbReference>
<proteinExistence type="predicted"/>
<dbReference type="KEGG" id="abk:LX00_18060"/>
<dbReference type="KEGG" id="abau:IX87_13750"/>
<comment type="caution">
    <text evidence="2">The sequence shown here is derived from an EMBL/GenBank/DDBJ whole genome shotgun (WGS) entry which is preliminary data.</text>
</comment>
<evidence type="ECO:0000313" key="3">
    <source>
        <dbReference type="Proteomes" id="UP000051449"/>
    </source>
</evidence>
<evidence type="ECO:0000313" key="2">
    <source>
        <dbReference type="EMBL" id="MVM93606.1"/>
    </source>
</evidence>
<dbReference type="Proteomes" id="UP000051449">
    <property type="component" value="Unassembled WGS sequence"/>
</dbReference>
<evidence type="ECO:0000313" key="4">
    <source>
        <dbReference type="Proteomes" id="UP000439424"/>
    </source>
</evidence>
<dbReference type="Proteomes" id="UP000439424">
    <property type="component" value="Unassembled WGS sequence"/>
</dbReference>
<accession>A0A0E1FQM9</accession>
<gene>
    <name evidence="1" type="ORF">APD33_05990</name>
    <name evidence="2" type="ORF">GNY86_18900</name>
</gene>
<dbReference type="EMBL" id="WPIP01000243">
    <property type="protein sequence ID" value="MVM93606.1"/>
    <property type="molecule type" value="Genomic_DNA"/>
</dbReference>
<dbReference type="EMBL" id="LLGC01000071">
    <property type="protein sequence ID" value="KQE09858.1"/>
    <property type="molecule type" value="Genomic_DNA"/>
</dbReference>
<evidence type="ECO:0000313" key="1">
    <source>
        <dbReference type="EMBL" id="KQE09858.1"/>
    </source>
</evidence>
<sequence length="213" mass="24459">MLNITRLHEPSSLTIYRYQPDAKYDGPLFTTVKSDIREALVISQGYLCAYCMQRIYNDRSTTKIEHWQCQDTYSQRQLDFTNMFAVCLGTTQDQLHCDSSKGNKQITIDPASRSQLVESYIRYTNSGEIYVQNNELLNKELNIILNLNHSRIQNNRQAVLKAVTTQLSKYKGTVPKSELQSLLGKWSNIDAEGKKRPYSGVAIFYLKNKLSKA</sequence>